<dbReference type="GO" id="GO:0005524">
    <property type="term" value="F:ATP binding"/>
    <property type="evidence" value="ECO:0007669"/>
    <property type="project" value="UniProtKB-KW"/>
</dbReference>
<dbReference type="PANTHER" id="PTHR43335">
    <property type="entry name" value="ABC TRANSPORTER, ATP-BINDING PROTEIN"/>
    <property type="match status" value="1"/>
</dbReference>
<keyword evidence="7" id="KW-1185">Reference proteome</keyword>
<dbReference type="PANTHER" id="PTHR43335:SF4">
    <property type="entry name" value="ABC TRANSPORTER, ATP-BINDING PROTEIN"/>
    <property type="match status" value="1"/>
</dbReference>
<dbReference type="InterPro" id="IPR003593">
    <property type="entry name" value="AAA+_ATPase"/>
</dbReference>
<dbReference type="Pfam" id="PF00005">
    <property type="entry name" value="ABC_tran"/>
    <property type="match status" value="1"/>
</dbReference>
<dbReference type="InterPro" id="IPR017871">
    <property type="entry name" value="ABC_transporter-like_CS"/>
</dbReference>
<comment type="similarity">
    <text evidence="1">Belongs to the ABC transporter superfamily.</text>
</comment>
<dbReference type="RefSeq" id="WP_379951164.1">
    <property type="nucleotide sequence ID" value="NZ_JBHMAF010000174.1"/>
</dbReference>
<accession>A0ABV5WJT5</accession>
<reference evidence="6 7" key="1">
    <citation type="submission" date="2024-09" db="EMBL/GenBank/DDBJ databases">
        <authorList>
            <person name="Sun Q."/>
            <person name="Mori K."/>
        </authorList>
    </citation>
    <scope>NUCLEOTIDE SEQUENCE [LARGE SCALE GENOMIC DNA]</scope>
    <source>
        <strain evidence="6 7">JCM 11201</strain>
    </source>
</reference>
<dbReference type="Proteomes" id="UP001589609">
    <property type="component" value="Unassembled WGS sequence"/>
</dbReference>
<comment type="caution">
    <text evidence="6">The sequence shown here is derived from an EMBL/GenBank/DDBJ whole genome shotgun (WGS) entry which is preliminary data.</text>
</comment>
<dbReference type="EMBL" id="JBHMAF010000174">
    <property type="protein sequence ID" value="MFB9760891.1"/>
    <property type="molecule type" value="Genomic_DNA"/>
</dbReference>
<dbReference type="InterPro" id="IPR003439">
    <property type="entry name" value="ABC_transporter-like_ATP-bd"/>
</dbReference>
<keyword evidence="4 6" id="KW-0067">ATP-binding</keyword>
<dbReference type="Gene3D" id="3.40.50.300">
    <property type="entry name" value="P-loop containing nucleotide triphosphate hydrolases"/>
    <property type="match status" value="1"/>
</dbReference>
<keyword evidence="3" id="KW-0547">Nucleotide-binding</keyword>
<evidence type="ECO:0000256" key="2">
    <source>
        <dbReference type="ARBA" id="ARBA00022448"/>
    </source>
</evidence>
<dbReference type="SUPFAM" id="SSF52540">
    <property type="entry name" value="P-loop containing nucleoside triphosphate hydrolases"/>
    <property type="match status" value="1"/>
</dbReference>
<feature type="domain" description="ABC transporter" evidence="5">
    <location>
        <begin position="7"/>
        <end position="235"/>
    </location>
</feature>
<dbReference type="SMART" id="SM00382">
    <property type="entry name" value="AAA"/>
    <property type="match status" value="1"/>
</dbReference>
<sequence>MSNEPIISLRNVIKWIGRATIIDDLTFDVPQGEIFGFLGPNGAGKTTTIRMIVGLMSITKGQILIKGKNIKTEFEQAIRHVGAIVESPEMYKYLSGYHNLVHYARMVPGVTKERIDEVVSLVKLENRIHDKVKKYSLGMRQRLGVAQALLHRPSLLILDEPTNGLDPAGIRELRDYLRHLTRTEGITVIVSSHLLSEMELMCDRVAILQRGKLVDVMPIQHFTQGNDQVQTYLIQAQPPEQALVAMRQMDGVQGVKLAQEGIVEVKTERECIPDILAGLMQNHIRIYGVQIVYQSLEDRFLEITGGGQIGQSSAQ</sequence>
<evidence type="ECO:0000259" key="5">
    <source>
        <dbReference type="PROSITE" id="PS50893"/>
    </source>
</evidence>
<keyword evidence="2" id="KW-0813">Transport</keyword>
<evidence type="ECO:0000313" key="7">
    <source>
        <dbReference type="Proteomes" id="UP001589609"/>
    </source>
</evidence>
<organism evidence="6 7">
    <name type="scientific">Ectobacillus funiculus</name>
    <dbReference type="NCBI Taxonomy" id="137993"/>
    <lineage>
        <taxon>Bacteria</taxon>
        <taxon>Bacillati</taxon>
        <taxon>Bacillota</taxon>
        <taxon>Bacilli</taxon>
        <taxon>Bacillales</taxon>
        <taxon>Bacillaceae</taxon>
        <taxon>Ectobacillus</taxon>
    </lineage>
</organism>
<dbReference type="PROSITE" id="PS00211">
    <property type="entry name" value="ABC_TRANSPORTER_1"/>
    <property type="match status" value="1"/>
</dbReference>
<evidence type="ECO:0000256" key="1">
    <source>
        <dbReference type="ARBA" id="ARBA00005417"/>
    </source>
</evidence>
<proteinExistence type="inferred from homology"/>
<evidence type="ECO:0000256" key="3">
    <source>
        <dbReference type="ARBA" id="ARBA00022741"/>
    </source>
</evidence>
<dbReference type="PROSITE" id="PS50893">
    <property type="entry name" value="ABC_TRANSPORTER_2"/>
    <property type="match status" value="1"/>
</dbReference>
<protein>
    <submittedName>
        <fullName evidence="6">ABC transporter ATP-binding protein</fullName>
    </submittedName>
</protein>
<name>A0ABV5WJT5_9BACI</name>
<gene>
    <name evidence="6" type="ORF">ACFFMS_21700</name>
</gene>
<evidence type="ECO:0000313" key="6">
    <source>
        <dbReference type="EMBL" id="MFB9760891.1"/>
    </source>
</evidence>
<evidence type="ECO:0000256" key="4">
    <source>
        <dbReference type="ARBA" id="ARBA00022840"/>
    </source>
</evidence>
<dbReference type="InterPro" id="IPR027417">
    <property type="entry name" value="P-loop_NTPase"/>
</dbReference>